<feature type="compositionally biased region" description="Low complexity" evidence="7">
    <location>
        <begin position="9"/>
        <end position="27"/>
    </location>
</feature>
<dbReference type="InterPro" id="IPR050339">
    <property type="entry name" value="CC_SR_Kinase"/>
</dbReference>
<feature type="compositionally biased region" description="Basic and acidic residues" evidence="7">
    <location>
        <begin position="1054"/>
        <end position="1063"/>
    </location>
</feature>
<feature type="region of interest" description="Disordered" evidence="7">
    <location>
        <begin position="562"/>
        <end position="634"/>
    </location>
</feature>
<feature type="compositionally biased region" description="Basic and acidic residues" evidence="7">
    <location>
        <begin position="421"/>
        <end position="432"/>
    </location>
</feature>
<keyword evidence="2 6" id="KW-0547">Nucleotide-binding</keyword>
<evidence type="ECO:0000256" key="7">
    <source>
        <dbReference type="SAM" id="MobiDB-lite"/>
    </source>
</evidence>
<evidence type="ECO:0000256" key="5">
    <source>
        <dbReference type="ARBA" id="ARBA00037982"/>
    </source>
</evidence>
<feature type="compositionally biased region" description="Low complexity" evidence="7">
    <location>
        <begin position="1076"/>
        <end position="1089"/>
    </location>
</feature>
<reference evidence="9 10" key="1">
    <citation type="journal article" date="2015" name="PLoS Pathog.">
        <title>Leptomonas seymouri: Adaptations to the Dixenous Life Cycle Analyzed by Genome Sequencing, Transcriptome Profiling and Co-infection with Leishmania donovani.</title>
        <authorList>
            <person name="Kraeva N."/>
            <person name="Butenko A."/>
            <person name="Hlavacova J."/>
            <person name="Kostygov A."/>
            <person name="Myskova J."/>
            <person name="Grybchuk D."/>
            <person name="Lestinova T."/>
            <person name="Votypka J."/>
            <person name="Volf P."/>
            <person name="Opperdoes F."/>
            <person name="Flegontov P."/>
            <person name="Lukes J."/>
            <person name="Yurchenko V."/>
        </authorList>
    </citation>
    <scope>NUCLEOTIDE SEQUENCE [LARGE SCALE GENOMIC DNA]</scope>
    <source>
        <strain evidence="9 10">ATCC 30220</strain>
    </source>
</reference>
<dbReference type="GO" id="GO:0005634">
    <property type="term" value="C:nucleus"/>
    <property type="evidence" value="ECO:0007669"/>
    <property type="project" value="TreeGrafter"/>
</dbReference>
<evidence type="ECO:0000256" key="2">
    <source>
        <dbReference type="ARBA" id="ARBA00022741"/>
    </source>
</evidence>
<evidence type="ECO:0000256" key="6">
    <source>
        <dbReference type="PROSITE-ProRule" id="PRU10141"/>
    </source>
</evidence>
<comment type="similarity">
    <text evidence="5">Belongs to the protein kinase superfamily. Ser/Thr protein kinase family. GCN2 subfamily.</text>
</comment>
<dbReference type="GO" id="GO:0004672">
    <property type="term" value="F:protein kinase activity"/>
    <property type="evidence" value="ECO:0007669"/>
    <property type="project" value="InterPro"/>
</dbReference>
<dbReference type="InterPro" id="IPR000719">
    <property type="entry name" value="Prot_kinase_dom"/>
</dbReference>
<sequence>MPPKRRVKQAAAKPRAKAAAACRKALPTSKSARTARGRSAAVKSASGKCKKASTPVSKPHSPSRPSSRKSRVTSRSKSASSRRTLKKECELAEERIDQCGRDARRSSSATEPPAVLSDVEEEDASSDGDVALLHSSSSELANDAATKVDQGSDVMAACLSTPSKAGAAERRAHKPPLPQQQKSGGEDETKRNEDDSRSREASPEELTADSEGRRSSHRWQHHILASAASATQLLREEDAVEGEAAVKQLFARPQRSISYSPLSAHAFSSPLTSSSSSRVFVGDEAADRTLPMGSEEAGPHGRRRSTSTAQHTSPRDEDVHRSSLPSSLDSSALHDPPLPGSPTADTPPPSLGLLRGSDVVVATPAPKGTEGDAPLHAQHSADVSPLGGPATLATVRGWPSSPAPLPLLDRGADSVVGDAGRAGDHPAKDNVWDQRAPQEAQSDVSPSPQPKAEGVAVTDGTNVTPGLHPPEFTDVSSRPPAQQHTSSSAGGHLRMGGSASRACSPSASTARLSFGWIKRVNAGVEAPPSNTTASPQERASHVPAVLATESCFPLLPLPLHQQPRYPHSRSPYSTPPTACPPNAQECEGERSNSSSVGHSGSSSPLRWRPREPPAWRSPQPTHFPKSLSVSPSSVHPCAVQNHGSSYCSREGELLSSFPSASQTTVLSALTTSPHLAAAPASALVQRERSCSNSSASTTVLTQTITQASANASCTNADMQVLTAPAAPPSASATAGFSLSAETGSPSQGMAASRPSTQLITKAAATRPTASPATLWICLDDDDDEEEEEEEEGGQEEDRPGREAGADEKVVAKQKGDGATVAKTAGAPTGGSQRRTQEVDEEERPPRRRLAEKSHPIADILSPTFRPRHRATLPLPTSSRSEGVDDNENALRVSGAPPTSGTTHALSRDPRSFFIQLDDVSSSSEERESAEDDEAPPRKRSRLSESPSHVSDAHAVSTANAMAPSLGASPSSSCRDARNSAPLIIDDDSDEDEGAEGQRQQRYQDNMSGFRDAAATTTMSRTKLPRAQRLPAQPPSEPRSSQPSSPLKPTVKDLFFPKRLDPEVRPSSPLYESIHAYQQRYQERQQQQQRQRQHDTKGKSSLGRTAVSAGGAVDETLAPSTAASMPRPSHDRSQARKVRHPSMQAAVKGSTATWNGSPGHQRLRTATGDAKASLVPALPDWGRPADTLLRDFFPTKFTKKSFMEAAQKVMSPMHFLEPNDFWEAFTAAEFVGEGSFGLVWRCRTVDGDLVAVKSCPIVLRTKANIEDSFSAIREVATMRFLNEMQVPYILPLHSAFFVPTAEALPPPAQAALVWRQQLHKKAEAAVLEKEAGRLGMGHVALSRRGSARAAAVATDTPLTFEQQVEAELARQAATETHEERAVRARLQGVRLPQFLSITEDDLRQSDATVFLVMELCDGDVEGIPRSDGVTKGVAYCVSSALAAMHELGLLHLDVKPSNVLFAYEHGPSQPSSAAAAAPSHPSTDAIKFYLSDFGNCRLLGPDPLAEVAESYGTFEYMDLRALQEAVCGRPTDAFSLGATLYALLYGQRLYPKCRNPKCTEEEDHTRECFVEAAKRPVVLPATTASVANSPGGTAAAADPAASAVTAPSRAREDNVKLSRIKGCNQRRGSTLRSNDSTALTPLQFLTLSLLHQNWAERMTAAACRRYLIDIFHITQTNAAEDSEEREMQRRQEP</sequence>
<evidence type="ECO:0000256" key="1">
    <source>
        <dbReference type="ARBA" id="ARBA00022679"/>
    </source>
</evidence>
<dbReference type="OrthoDB" id="4062651at2759"/>
<feature type="compositionally biased region" description="Low complexity" evidence="7">
    <location>
        <begin position="1588"/>
        <end position="1607"/>
    </location>
</feature>
<feature type="compositionally biased region" description="Polar residues" evidence="7">
    <location>
        <begin position="997"/>
        <end position="1006"/>
    </location>
</feature>
<feature type="compositionally biased region" description="Acidic residues" evidence="7">
    <location>
        <begin position="782"/>
        <end position="794"/>
    </location>
</feature>
<feature type="binding site" evidence="6">
    <location>
        <position position="1252"/>
    </location>
    <ligand>
        <name>ATP</name>
        <dbReference type="ChEBI" id="CHEBI:30616"/>
    </ligand>
</feature>
<feature type="compositionally biased region" description="Polar residues" evidence="7">
    <location>
        <begin position="474"/>
        <end position="489"/>
    </location>
</feature>
<dbReference type="PANTHER" id="PTHR11042">
    <property type="entry name" value="EUKARYOTIC TRANSLATION INITIATION FACTOR 2-ALPHA KINASE EIF2-ALPHA KINASE -RELATED"/>
    <property type="match status" value="1"/>
</dbReference>
<protein>
    <recommendedName>
        <fullName evidence="8">Protein kinase domain-containing protein</fullName>
    </recommendedName>
</protein>
<dbReference type="GO" id="GO:0005524">
    <property type="term" value="F:ATP binding"/>
    <property type="evidence" value="ECO:0007669"/>
    <property type="project" value="UniProtKB-UniRule"/>
</dbReference>
<gene>
    <name evidence="9" type="ORF">ABL78_3306</name>
</gene>
<keyword evidence="1" id="KW-0808">Transferase</keyword>
<dbReference type="PROSITE" id="PS00107">
    <property type="entry name" value="PROTEIN_KINASE_ATP"/>
    <property type="match status" value="1"/>
</dbReference>
<feature type="compositionally biased region" description="Basic and acidic residues" evidence="7">
    <location>
        <begin position="184"/>
        <end position="202"/>
    </location>
</feature>
<dbReference type="InterPro" id="IPR008271">
    <property type="entry name" value="Ser/Thr_kinase_AS"/>
</dbReference>
<dbReference type="Proteomes" id="UP000038009">
    <property type="component" value="Unassembled WGS sequence"/>
</dbReference>
<feature type="compositionally biased region" description="Polar residues" evidence="7">
    <location>
        <begin position="739"/>
        <end position="755"/>
    </location>
</feature>
<dbReference type="SUPFAM" id="SSF56112">
    <property type="entry name" value="Protein kinase-like (PK-like)"/>
    <property type="match status" value="1"/>
</dbReference>
<name>A0A0N0P6V0_LEPSE</name>
<dbReference type="Gene3D" id="1.10.510.10">
    <property type="entry name" value="Transferase(Phosphotransferase) domain 1"/>
    <property type="match status" value="1"/>
</dbReference>
<feature type="domain" description="Protein kinase" evidence="8">
    <location>
        <begin position="1224"/>
        <end position="1671"/>
    </location>
</feature>
<feature type="region of interest" description="Disordered" evidence="7">
    <location>
        <begin position="159"/>
        <end position="220"/>
    </location>
</feature>
<feature type="region of interest" description="Disordered" evidence="7">
    <location>
        <begin position="782"/>
        <end position="1139"/>
    </location>
</feature>
<dbReference type="SMART" id="SM00220">
    <property type="entry name" value="S_TKc"/>
    <property type="match status" value="1"/>
</dbReference>
<evidence type="ECO:0000259" key="8">
    <source>
        <dbReference type="PROSITE" id="PS50011"/>
    </source>
</evidence>
<keyword evidence="4 6" id="KW-0067">ATP-binding</keyword>
<dbReference type="Pfam" id="PF00069">
    <property type="entry name" value="Pkinase"/>
    <property type="match status" value="1"/>
</dbReference>
<dbReference type="Gene3D" id="3.30.200.20">
    <property type="entry name" value="Phosphorylase Kinase, domain 1"/>
    <property type="match status" value="1"/>
</dbReference>
<feature type="region of interest" description="Disordered" evidence="7">
    <location>
        <begin position="1588"/>
        <end position="1608"/>
    </location>
</feature>
<feature type="region of interest" description="Disordered" evidence="7">
    <location>
        <begin position="1"/>
        <end position="137"/>
    </location>
</feature>
<feature type="compositionally biased region" description="Basic and acidic residues" evidence="7">
    <location>
        <begin position="86"/>
        <end position="105"/>
    </location>
</feature>
<comment type="caution">
    <text evidence="9">The sequence shown here is derived from an EMBL/GenBank/DDBJ whole genome shotgun (WGS) entry which is preliminary data.</text>
</comment>
<dbReference type="OMA" id="SIHAYQQ"/>
<feature type="region of interest" description="Disordered" evidence="7">
    <location>
        <begin position="726"/>
        <end position="755"/>
    </location>
</feature>
<feature type="compositionally biased region" description="Basic and acidic residues" evidence="7">
    <location>
        <begin position="795"/>
        <end position="815"/>
    </location>
</feature>
<feature type="compositionally biased region" description="Pro residues" evidence="7">
    <location>
        <begin position="336"/>
        <end position="350"/>
    </location>
</feature>
<dbReference type="InterPro" id="IPR011009">
    <property type="entry name" value="Kinase-like_dom_sf"/>
</dbReference>
<dbReference type="EMBL" id="LJSK01000080">
    <property type="protein sequence ID" value="KPI87597.1"/>
    <property type="molecule type" value="Genomic_DNA"/>
</dbReference>
<feature type="compositionally biased region" description="Acidic residues" evidence="7">
    <location>
        <begin position="984"/>
        <end position="994"/>
    </location>
</feature>
<evidence type="ECO:0000256" key="3">
    <source>
        <dbReference type="ARBA" id="ARBA00022777"/>
    </source>
</evidence>
<accession>A0A0N0P6V0</accession>
<keyword evidence="10" id="KW-1185">Reference proteome</keyword>
<keyword evidence="3" id="KW-0418">Kinase</keyword>
<dbReference type="InterPro" id="IPR017441">
    <property type="entry name" value="Protein_kinase_ATP_BS"/>
</dbReference>
<evidence type="ECO:0000313" key="10">
    <source>
        <dbReference type="Proteomes" id="UP000038009"/>
    </source>
</evidence>
<feature type="compositionally biased region" description="Low complexity" evidence="7">
    <location>
        <begin position="322"/>
        <end position="335"/>
    </location>
</feature>
<dbReference type="PROSITE" id="PS00108">
    <property type="entry name" value="PROTEIN_KINASE_ST"/>
    <property type="match status" value="1"/>
</dbReference>
<feature type="compositionally biased region" description="Low complexity" evidence="7">
    <location>
        <begin position="591"/>
        <end position="603"/>
    </location>
</feature>
<feature type="region of interest" description="Disordered" evidence="7">
    <location>
        <begin position="265"/>
        <end position="505"/>
    </location>
</feature>
<organism evidence="9 10">
    <name type="scientific">Leptomonas seymouri</name>
    <dbReference type="NCBI Taxonomy" id="5684"/>
    <lineage>
        <taxon>Eukaryota</taxon>
        <taxon>Discoba</taxon>
        <taxon>Euglenozoa</taxon>
        <taxon>Kinetoplastea</taxon>
        <taxon>Metakinetoplastina</taxon>
        <taxon>Trypanosomatida</taxon>
        <taxon>Trypanosomatidae</taxon>
        <taxon>Leishmaniinae</taxon>
        <taxon>Leptomonas</taxon>
    </lineage>
</organism>
<dbReference type="PROSITE" id="PS50011">
    <property type="entry name" value="PROTEIN_KINASE_DOM"/>
    <property type="match status" value="1"/>
</dbReference>
<feature type="compositionally biased region" description="Low complexity" evidence="7">
    <location>
        <begin position="268"/>
        <end position="277"/>
    </location>
</feature>
<evidence type="ECO:0000313" key="9">
    <source>
        <dbReference type="EMBL" id="KPI87597.1"/>
    </source>
</evidence>
<dbReference type="GO" id="GO:0005737">
    <property type="term" value="C:cytoplasm"/>
    <property type="evidence" value="ECO:0007669"/>
    <property type="project" value="TreeGrafter"/>
</dbReference>
<dbReference type="VEuPathDB" id="TriTrypDB:Lsey_0080_0040"/>
<evidence type="ECO:0000256" key="4">
    <source>
        <dbReference type="ARBA" id="ARBA00022840"/>
    </source>
</evidence>
<proteinExistence type="inferred from homology"/>